<evidence type="ECO:0000313" key="2">
    <source>
        <dbReference type="EMBL" id="WOX04588.1"/>
    </source>
</evidence>
<keyword evidence="1" id="KW-1133">Transmembrane helix</keyword>
<keyword evidence="1" id="KW-0812">Transmembrane</keyword>
<dbReference type="RefSeq" id="WP_318953065.1">
    <property type="nucleotide sequence ID" value="NZ_CP137555.1"/>
</dbReference>
<dbReference type="AlphaFoldDB" id="A0AAU0MXQ1"/>
<feature type="transmembrane region" description="Helical" evidence="1">
    <location>
        <begin position="129"/>
        <end position="152"/>
    </location>
</feature>
<dbReference type="KEGG" id="mpaf:R5R33_12655"/>
<reference evidence="2 3" key="1">
    <citation type="submission" date="2023-10" db="EMBL/GenBank/DDBJ databases">
        <title>Description of Microbulbifer bruguierae sp. nov., isolated from the sediments of mangrove plant Bruguiera sexangula and comparative genomic analyses of the genus Microbulbifer.</title>
        <authorList>
            <person name="Long M."/>
        </authorList>
    </citation>
    <scope>NUCLEOTIDE SEQUENCE [LARGE SCALE GENOMIC DNA]</scope>
    <source>
        <strain evidence="2 3">SPO729</strain>
    </source>
</reference>
<name>A0AAU0MXQ1_9GAMM</name>
<sequence length="351" mass="39318">MFLNRIHRYHVLLWVLLSIGFCALAAWQAERSLARDLSAQLNQSLPEKLALALQARLSDDDLSQWVAHRLDQDLQSLTPASGLPLVRHCAARVTQLVDDGGAAAWGDIRVLWHMGSEPRSTWLALDCQYNWPLLAASQSLLALLLIVAIALLPRPLSRAQRGRIAQLTERGLSPLQARSVSETLTDDQLLWFDRALQCNGGDTDQALAAAAMDHQLEFDCASQQVRVHGILVKLAKTPFFYYLWYARLRQQGDGWLLNPPVNRPDREGADSLIELMSEHGGHAKSINDLRDNGLRAKTLDQNRNKIRDELISALGEDLAAAYLFESERDMKSGRYRYRLAIAPAQAIFVTI</sequence>
<evidence type="ECO:0000256" key="1">
    <source>
        <dbReference type="SAM" id="Phobius"/>
    </source>
</evidence>
<accession>A0AAU0MXQ1</accession>
<gene>
    <name evidence="2" type="ORF">R5R33_12655</name>
</gene>
<dbReference type="EMBL" id="CP137555">
    <property type="protein sequence ID" value="WOX04588.1"/>
    <property type="molecule type" value="Genomic_DNA"/>
</dbReference>
<organism evidence="2 3">
    <name type="scientific">Microbulbifer pacificus</name>
    <dbReference type="NCBI Taxonomy" id="407164"/>
    <lineage>
        <taxon>Bacteria</taxon>
        <taxon>Pseudomonadati</taxon>
        <taxon>Pseudomonadota</taxon>
        <taxon>Gammaproteobacteria</taxon>
        <taxon>Cellvibrionales</taxon>
        <taxon>Microbulbiferaceae</taxon>
        <taxon>Microbulbifer</taxon>
    </lineage>
</organism>
<keyword evidence="3" id="KW-1185">Reference proteome</keyword>
<keyword evidence="1" id="KW-0472">Membrane</keyword>
<proteinExistence type="predicted"/>
<evidence type="ECO:0000313" key="3">
    <source>
        <dbReference type="Proteomes" id="UP001302477"/>
    </source>
</evidence>
<protein>
    <submittedName>
        <fullName evidence="2">Uncharacterized protein</fullName>
    </submittedName>
</protein>
<dbReference type="Proteomes" id="UP001302477">
    <property type="component" value="Chromosome"/>
</dbReference>